<dbReference type="Pfam" id="PF12867">
    <property type="entry name" value="DinB_2"/>
    <property type="match status" value="1"/>
</dbReference>
<dbReference type="Proteomes" id="UP000215002">
    <property type="component" value="Chromosome"/>
</dbReference>
<dbReference type="AlphaFoldDB" id="A0A223NV14"/>
<evidence type="ECO:0000259" key="1">
    <source>
        <dbReference type="Pfam" id="PF12867"/>
    </source>
</evidence>
<evidence type="ECO:0000313" key="2">
    <source>
        <dbReference type="EMBL" id="ASU33725.1"/>
    </source>
</evidence>
<dbReference type="RefSeq" id="WP_094570141.1">
    <property type="nucleotide sequence ID" value="NZ_CP022743.1"/>
</dbReference>
<dbReference type="InterPro" id="IPR034660">
    <property type="entry name" value="DinB/YfiT-like"/>
</dbReference>
<dbReference type="InterPro" id="IPR024775">
    <property type="entry name" value="DinB-like"/>
</dbReference>
<organism evidence="2 3">
    <name type="scientific">Mucilaginibacter xinganensis</name>
    <dbReference type="NCBI Taxonomy" id="1234841"/>
    <lineage>
        <taxon>Bacteria</taxon>
        <taxon>Pseudomonadati</taxon>
        <taxon>Bacteroidota</taxon>
        <taxon>Sphingobacteriia</taxon>
        <taxon>Sphingobacteriales</taxon>
        <taxon>Sphingobacteriaceae</taxon>
        <taxon>Mucilaginibacter</taxon>
    </lineage>
</organism>
<gene>
    <name evidence="2" type="ORF">MuYL_1829</name>
</gene>
<proteinExistence type="predicted"/>
<sequence length="163" mass="18681">MNQQKIFVQMALHSWNTQLARAEKIFSSFSEAAFYLPVAPGKNRVIYLYGHLAAYHDALKETLGIGKRTEPEFAAIFLQNPDDSDAVMPSITELKKYWELVHSELNELFANTSEDDWFKRHNAMTDEDFEKDPSRNRLSVLLNRANHIAYHIGQVILVNPGNS</sequence>
<protein>
    <recommendedName>
        <fullName evidence="1">DinB-like domain-containing protein</fullName>
    </recommendedName>
</protein>
<keyword evidence="3" id="KW-1185">Reference proteome</keyword>
<dbReference type="KEGG" id="muc:MuYL_1829"/>
<dbReference type="Gene3D" id="1.20.120.450">
    <property type="entry name" value="dinb family like domain"/>
    <property type="match status" value="1"/>
</dbReference>
<accession>A0A223NV14</accession>
<name>A0A223NV14_9SPHI</name>
<dbReference type="EMBL" id="CP022743">
    <property type="protein sequence ID" value="ASU33725.1"/>
    <property type="molecule type" value="Genomic_DNA"/>
</dbReference>
<reference evidence="2 3" key="1">
    <citation type="submission" date="2017-08" db="EMBL/GenBank/DDBJ databases">
        <title>Complete genome sequence of Mucilaginibacter sp. strain BJC16-A31.</title>
        <authorList>
            <consortium name="Henan University of Science and Technology"/>
            <person name="You X."/>
        </authorList>
    </citation>
    <scope>NUCLEOTIDE SEQUENCE [LARGE SCALE GENOMIC DNA]</scope>
    <source>
        <strain evidence="2 3">BJC16-A31</strain>
    </source>
</reference>
<evidence type="ECO:0000313" key="3">
    <source>
        <dbReference type="Proteomes" id="UP000215002"/>
    </source>
</evidence>
<feature type="domain" description="DinB-like" evidence="1">
    <location>
        <begin position="18"/>
        <end position="155"/>
    </location>
</feature>
<dbReference type="OrthoDB" id="948294at2"/>
<dbReference type="SUPFAM" id="SSF109854">
    <property type="entry name" value="DinB/YfiT-like putative metalloenzymes"/>
    <property type="match status" value="1"/>
</dbReference>